<gene>
    <name evidence="2" type="ORF">AX774_g6783</name>
</gene>
<protein>
    <submittedName>
        <fullName evidence="2">Uncharacterized protein</fullName>
    </submittedName>
</protein>
<keyword evidence="1" id="KW-1133">Transmembrane helix</keyword>
<sequence length="87" mass="9134">AACQILMLFGSSFIACPNITFAFSTVCNRAASSHTSSLFGHSSAPFIICVLAAPIFPASSSNRAAAIHPGACFGFVTVTLFNNFRTR</sequence>
<accession>A0A1R1PFN4</accession>
<proteinExistence type="predicted"/>
<feature type="transmembrane region" description="Helical" evidence="1">
    <location>
        <begin position="38"/>
        <end position="59"/>
    </location>
</feature>
<evidence type="ECO:0000313" key="2">
    <source>
        <dbReference type="EMBL" id="OMH79794.1"/>
    </source>
</evidence>
<name>A0A1R1PFN4_ZANCU</name>
<dbReference type="AlphaFoldDB" id="A0A1R1PFN4"/>
<dbReference type="EMBL" id="LSSK01001410">
    <property type="protein sequence ID" value="OMH79794.1"/>
    <property type="molecule type" value="Genomic_DNA"/>
</dbReference>
<comment type="caution">
    <text evidence="2">The sequence shown here is derived from an EMBL/GenBank/DDBJ whole genome shotgun (WGS) entry which is preliminary data.</text>
</comment>
<feature type="non-terminal residue" evidence="2">
    <location>
        <position position="1"/>
    </location>
</feature>
<organism evidence="2 3">
    <name type="scientific">Zancudomyces culisetae</name>
    <name type="common">Gut fungus</name>
    <name type="synonym">Smittium culisetae</name>
    <dbReference type="NCBI Taxonomy" id="1213189"/>
    <lineage>
        <taxon>Eukaryota</taxon>
        <taxon>Fungi</taxon>
        <taxon>Fungi incertae sedis</taxon>
        <taxon>Zoopagomycota</taxon>
        <taxon>Kickxellomycotina</taxon>
        <taxon>Harpellomycetes</taxon>
        <taxon>Harpellales</taxon>
        <taxon>Legeriomycetaceae</taxon>
        <taxon>Zancudomyces</taxon>
    </lineage>
</organism>
<evidence type="ECO:0000256" key="1">
    <source>
        <dbReference type="SAM" id="Phobius"/>
    </source>
</evidence>
<feature type="transmembrane region" description="Helical" evidence="1">
    <location>
        <begin position="6"/>
        <end position="26"/>
    </location>
</feature>
<reference evidence="3" key="1">
    <citation type="submission" date="2017-01" db="EMBL/GenBank/DDBJ databases">
        <authorList>
            <person name="Wang Y."/>
            <person name="White M."/>
            <person name="Kvist S."/>
            <person name="Moncalvo J.-M."/>
        </authorList>
    </citation>
    <scope>NUCLEOTIDE SEQUENCE [LARGE SCALE GENOMIC DNA]</scope>
    <source>
        <strain evidence="3">COL-18-3</strain>
    </source>
</reference>
<feature type="transmembrane region" description="Helical" evidence="1">
    <location>
        <begin position="65"/>
        <end position="84"/>
    </location>
</feature>
<dbReference type="Proteomes" id="UP000188320">
    <property type="component" value="Unassembled WGS sequence"/>
</dbReference>
<evidence type="ECO:0000313" key="3">
    <source>
        <dbReference type="Proteomes" id="UP000188320"/>
    </source>
</evidence>
<keyword evidence="1" id="KW-0472">Membrane</keyword>
<keyword evidence="3" id="KW-1185">Reference proteome</keyword>
<keyword evidence="1" id="KW-0812">Transmembrane</keyword>